<gene>
    <name evidence="2" type="ORF">KME60_25785</name>
</gene>
<evidence type="ECO:0000313" key="3">
    <source>
        <dbReference type="Proteomes" id="UP000729701"/>
    </source>
</evidence>
<sequence>MVDRINDISWQAHQGSVAAIIQVLNDRLADSGIRARAVFADGVLQLLCEVRTADKLEKSSIIRQIRQILEAIAPRNVHRVNVNCRIVREEQLLWLDEIHRENQLLWSEEIILAKPNIFQQLIQDFNESKTEPLKPSLSQGRSSLPLVIVNRSQPQNKASQPILWIVSFLIFFLAVGGAVYIFLDSQVETSKFLILKNNNQVNSKADSLGSNSEDFFADAVRIANEASSTGKTAKNSTQWLQIAASWQRASDLMGKVPASHSRYQEAQIRTKLYRQYSEAAQKQAENIK</sequence>
<organism evidence="2 3">
    <name type="scientific">Cyanomargarita calcarea GSE-NOS-MK-12-04C</name>
    <dbReference type="NCBI Taxonomy" id="2839659"/>
    <lineage>
        <taxon>Bacteria</taxon>
        <taxon>Bacillati</taxon>
        <taxon>Cyanobacteriota</taxon>
        <taxon>Cyanophyceae</taxon>
        <taxon>Nostocales</taxon>
        <taxon>Cyanomargaritaceae</taxon>
        <taxon>Cyanomargarita</taxon>
    </lineage>
</organism>
<keyword evidence="1" id="KW-0812">Transmembrane</keyword>
<keyword evidence="1" id="KW-0472">Membrane</keyword>
<dbReference type="EMBL" id="JAHHGZ010000034">
    <property type="protein sequence ID" value="MBW4670740.1"/>
    <property type="molecule type" value="Genomic_DNA"/>
</dbReference>
<comment type="caution">
    <text evidence="2">The sequence shown here is derived from an EMBL/GenBank/DDBJ whole genome shotgun (WGS) entry which is preliminary data.</text>
</comment>
<dbReference type="AlphaFoldDB" id="A0A951UXT3"/>
<evidence type="ECO:0000256" key="1">
    <source>
        <dbReference type="SAM" id="Phobius"/>
    </source>
</evidence>
<reference evidence="2" key="1">
    <citation type="submission" date="2021-05" db="EMBL/GenBank/DDBJ databases">
        <authorList>
            <person name="Pietrasiak N."/>
            <person name="Ward R."/>
            <person name="Stajich J.E."/>
            <person name="Kurbessoian T."/>
        </authorList>
    </citation>
    <scope>NUCLEOTIDE SEQUENCE</scope>
    <source>
        <strain evidence="2">GSE-NOS-MK-12-04C</strain>
    </source>
</reference>
<dbReference type="Proteomes" id="UP000729701">
    <property type="component" value="Unassembled WGS sequence"/>
</dbReference>
<evidence type="ECO:0000313" key="2">
    <source>
        <dbReference type="EMBL" id="MBW4670740.1"/>
    </source>
</evidence>
<protein>
    <submittedName>
        <fullName evidence="2">Uncharacterized protein</fullName>
    </submittedName>
</protein>
<reference evidence="2" key="2">
    <citation type="journal article" date="2022" name="Microbiol. Resour. Announc.">
        <title>Metagenome Sequencing to Explore Phylogenomics of Terrestrial Cyanobacteria.</title>
        <authorList>
            <person name="Ward R.D."/>
            <person name="Stajich J.E."/>
            <person name="Johansen J.R."/>
            <person name="Huntemann M."/>
            <person name="Clum A."/>
            <person name="Foster B."/>
            <person name="Foster B."/>
            <person name="Roux S."/>
            <person name="Palaniappan K."/>
            <person name="Varghese N."/>
            <person name="Mukherjee S."/>
            <person name="Reddy T.B.K."/>
            <person name="Daum C."/>
            <person name="Copeland A."/>
            <person name="Chen I.A."/>
            <person name="Ivanova N.N."/>
            <person name="Kyrpides N.C."/>
            <person name="Shapiro N."/>
            <person name="Eloe-Fadrosh E.A."/>
            <person name="Pietrasiak N."/>
        </authorList>
    </citation>
    <scope>NUCLEOTIDE SEQUENCE</scope>
    <source>
        <strain evidence="2">GSE-NOS-MK-12-04C</strain>
    </source>
</reference>
<feature type="transmembrane region" description="Helical" evidence="1">
    <location>
        <begin position="162"/>
        <end position="183"/>
    </location>
</feature>
<accession>A0A951UXT3</accession>
<keyword evidence="1" id="KW-1133">Transmembrane helix</keyword>
<proteinExistence type="predicted"/>
<name>A0A951UXT3_9CYAN</name>